<dbReference type="AlphaFoldDB" id="A0A1H6FEL9"/>
<evidence type="ECO:0008006" key="6">
    <source>
        <dbReference type="Google" id="ProtNLM"/>
    </source>
</evidence>
<dbReference type="PANTHER" id="PTHR43667">
    <property type="entry name" value="CYCLOPROPANE-FATTY-ACYL-PHOSPHOLIPID SYNTHASE"/>
    <property type="match status" value="1"/>
</dbReference>
<dbReference type="RefSeq" id="WP_103921411.1">
    <property type="nucleotide sequence ID" value="NZ_FMSV02000540.1"/>
</dbReference>
<dbReference type="Pfam" id="PF21782">
    <property type="entry name" value="WHD_PKMT"/>
    <property type="match status" value="1"/>
</dbReference>
<organism evidence="4 5">
    <name type="scientific">Candidatus Venteria ishoeyi</name>
    <dbReference type="NCBI Taxonomy" id="1899563"/>
    <lineage>
        <taxon>Bacteria</taxon>
        <taxon>Pseudomonadati</taxon>
        <taxon>Pseudomonadota</taxon>
        <taxon>Gammaproteobacteria</taxon>
        <taxon>Thiotrichales</taxon>
        <taxon>Thiotrichaceae</taxon>
        <taxon>Venteria</taxon>
    </lineage>
</organism>
<dbReference type="InterPro" id="IPR050723">
    <property type="entry name" value="CFA/CMAS"/>
</dbReference>
<name>A0A1H6FEL9_9GAMM</name>
<dbReference type="InterPro" id="IPR029063">
    <property type="entry name" value="SAM-dependent_MTases_sf"/>
</dbReference>
<evidence type="ECO:0000313" key="5">
    <source>
        <dbReference type="Proteomes" id="UP000236724"/>
    </source>
</evidence>
<reference evidence="4 5" key="1">
    <citation type="submission" date="2016-10" db="EMBL/GenBank/DDBJ databases">
        <authorList>
            <person name="de Groot N.N."/>
        </authorList>
    </citation>
    <scope>NUCLEOTIDE SEQUENCE [LARGE SCALE GENOMIC DNA]</scope>
    <source>
        <strain evidence="4">MBHS1</strain>
    </source>
</reference>
<dbReference type="InterPro" id="IPR018773">
    <property type="entry name" value="MeTrfase_reg_dom_prd"/>
</dbReference>
<dbReference type="Pfam" id="PF13847">
    <property type="entry name" value="Methyltransf_31"/>
    <property type="match status" value="1"/>
</dbReference>
<keyword evidence="5" id="KW-1185">Reference proteome</keyword>
<dbReference type="InterPro" id="IPR025714">
    <property type="entry name" value="Methyltranfer_dom"/>
</dbReference>
<accession>A0A1H6FEL9</accession>
<feature type="domain" description="Methyltransferase" evidence="2">
    <location>
        <begin position="40"/>
        <end position="149"/>
    </location>
</feature>
<sequence length="529" mass="60074">MPTVNSYDDLPYTCLPQPTTHPARLASVVSLLGLSSPDVSGSRILELGCADGSNLLSIAVTLPESFCLGIDYSARQIEAGQQQIQTLQLENIELRHADILELGPEIGMFDYIIVHGVFSWVPEAIQQHILKLCAKQLTPEGVAYISYNTRPGWNMRSTIRDMLLYHTQQFDDMDTRIAQMRAWMDFLKSHMTEMSRDDLSDLGNDQVYYQYLKNESEYFSEMDADYLFHEFLEDCNQPLYFHEFMDKAHGVNLVYAGDASLINMFREFKSVRVLETLGELDTLHKEQYLDFLENRQFRQTLLRHQASSDETQQRGVAVMKPFYFSASLKPETESMPSLVEIGALKFEDRRILITEERPIGKAALLILYQQYPAMLSFADIFQQASQLLAEQAYQPTGNEREELATILARYASSSAIESSITPPVYTLEPGDNPLASPLARLQLQQGKMALFNLKNETIRLNNPILAHIMLELDGDHNREQLVEQLQQWIAEGRITPPPNVDKTTLTREALHQVLDSALKALAKNALLLA</sequence>
<dbReference type="InterPro" id="IPR048976">
    <property type="entry name" value="WHD_PKMT"/>
</dbReference>
<dbReference type="Gene3D" id="3.40.50.150">
    <property type="entry name" value="Vaccinia Virus protein VP39"/>
    <property type="match status" value="1"/>
</dbReference>
<evidence type="ECO:0000259" key="2">
    <source>
        <dbReference type="Pfam" id="PF13847"/>
    </source>
</evidence>
<dbReference type="EMBL" id="FMSV02000540">
    <property type="protein sequence ID" value="SEH07789.1"/>
    <property type="molecule type" value="Genomic_DNA"/>
</dbReference>
<protein>
    <recommendedName>
        <fullName evidence="6">tRNA (Guanine-N(7)-)-methyltransferase</fullName>
    </recommendedName>
</protein>
<evidence type="ECO:0000313" key="4">
    <source>
        <dbReference type="EMBL" id="SEH07789.1"/>
    </source>
</evidence>
<dbReference type="SUPFAM" id="SSF53335">
    <property type="entry name" value="S-adenosyl-L-methionine-dependent methyltransferases"/>
    <property type="match status" value="1"/>
</dbReference>
<dbReference type="Proteomes" id="UP000236724">
    <property type="component" value="Unassembled WGS sequence"/>
</dbReference>
<dbReference type="PANTHER" id="PTHR43667:SF2">
    <property type="entry name" value="FATTY ACID C-METHYL TRANSFERASE"/>
    <property type="match status" value="1"/>
</dbReference>
<dbReference type="Pfam" id="PF10119">
    <property type="entry name" value="MethyTransf_Reg"/>
    <property type="match status" value="1"/>
</dbReference>
<evidence type="ECO:0000259" key="1">
    <source>
        <dbReference type="Pfam" id="PF10119"/>
    </source>
</evidence>
<dbReference type="OrthoDB" id="323463at2"/>
<proteinExistence type="predicted"/>
<dbReference type="CDD" id="cd02440">
    <property type="entry name" value="AdoMet_MTases"/>
    <property type="match status" value="1"/>
</dbReference>
<feature type="domain" description="PKMT C-terminal winged helix" evidence="3">
    <location>
        <begin position="431"/>
        <end position="526"/>
    </location>
</feature>
<feature type="domain" description="Methyltransferase regulatory" evidence="1">
    <location>
        <begin position="224"/>
        <end position="303"/>
    </location>
</feature>
<gene>
    <name evidence="4" type="ORF">MBHS_03674</name>
</gene>
<evidence type="ECO:0000259" key="3">
    <source>
        <dbReference type="Pfam" id="PF21782"/>
    </source>
</evidence>